<dbReference type="Proteomes" id="UP000214880">
    <property type="component" value="Unassembled WGS sequence"/>
</dbReference>
<dbReference type="STRING" id="146817.SAMN04488502_11219"/>
<keyword evidence="2" id="KW-0238">DNA-binding</keyword>
<dbReference type="SUPFAM" id="SSF46689">
    <property type="entry name" value="Homeodomain-like"/>
    <property type="match status" value="2"/>
</dbReference>
<evidence type="ECO:0000256" key="1">
    <source>
        <dbReference type="ARBA" id="ARBA00023015"/>
    </source>
</evidence>
<evidence type="ECO:0000313" key="5">
    <source>
        <dbReference type="EMBL" id="SDN10828.1"/>
    </source>
</evidence>
<dbReference type="OrthoDB" id="247151at2"/>
<dbReference type="SUPFAM" id="SSF51621">
    <property type="entry name" value="Phosphoenolpyruvate/pyruvate domain"/>
    <property type="match status" value="1"/>
</dbReference>
<organism evidence="5 6">
    <name type="scientific">Dendrosporobacter quercicolus</name>
    <dbReference type="NCBI Taxonomy" id="146817"/>
    <lineage>
        <taxon>Bacteria</taxon>
        <taxon>Bacillati</taxon>
        <taxon>Bacillota</taxon>
        <taxon>Negativicutes</taxon>
        <taxon>Selenomonadales</taxon>
        <taxon>Sporomusaceae</taxon>
        <taxon>Dendrosporobacter</taxon>
    </lineage>
</organism>
<dbReference type="PROSITE" id="PS01124">
    <property type="entry name" value="HTH_ARAC_FAMILY_2"/>
    <property type="match status" value="1"/>
</dbReference>
<accession>A0A1G9YNS6</accession>
<dbReference type="GO" id="GO:0003824">
    <property type="term" value="F:catalytic activity"/>
    <property type="evidence" value="ECO:0007669"/>
    <property type="project" value="InterPro"/>
</dbReference>
<reference evidence="5 6" key="1">
    <citation type="submission" date="2016-10" db="EMBL/GenBank/DDBJ databases">
        <authorList>
            <person name="de Groot N.N."/>
        </authorList>
    </citation>
    <scope>NUCLEOTIDE SEQUENCE [LARGE SCALE GENOMIC DNA]</scope>
    <source>
        <strain evidence="5 6">DSM 1736</strain>
    </source>
</reference>
<dbReference type="InterPro" id="IPR009215">
    <property type="entry name" value="TIM-br_IGPS-like"/>
</dbReference>
<dbReference type="InterPro" id="IPR009057">
    <property type="entry name" value="Homeodomain-like_sf"/>
</dbReference>
<keyword evidence="6" id="KW-1185">Reference proteome</keyword>
<dbReference type="Pfam" id="PF12833">
    <property type="entry name" value="HTH_18"/>
    <property type="match status" value="1"/>
</dbReference>
<protein>
    <submittedName>
        <fullName evidence="5">Predicted TIM-barrel enzyme</fullName>
    </submittedName>
</protein>
<dbReference type="AlphaFoldDB" id="A0A1G9YNS6"/>
<dbReference type="RefSeq" id="WP_092074714.1">
    <property type="nucleotide sequence ID" value="NZ_FNHB01000012.1"/>
</dbReference>
<dbReference type="InterPro" id="IPR018060">
    <property type="entry name" value="HTH_AraC"/>
</dbReference>
<dbReference type="GO" id="GO:0043565">
    <property type="term" value="F:sequence-specific DNA binding"/>
    <property type="evidence" value="ECO:0007669"/>
    <property type="project" value="InterPro"/>
</dbReference>
<dbReference type="Gene3D" id="1.20.5.460">
    <property type="entry name" value="Single helix bin"/>
    <property type="match status" value="1"/>
</dbReference>
<dbReference type="Gene3D" id="1.10.10.60">
    <property type="entry name" value="Homeodomain-like"/>
    <property type="match status" value="2"/>
</dbReference>
<dbReference type="Gene3D" id="3.20.20.70">
    <property type="entry name" value="Aldolase class I"/>
    <property type="match status" value="1"/>
</dbReference>
<dbReference type="InterPro" id="IPR013785">
    <property type="entry name" value="Aldolase_TIM"/>
</dbReference>
<evidence type="ECO:0000256" key="2">
    <source>
        <dbReference type="ARBA" id="ARBA00023125"/>
    </source>
</evidence>
<dbReference type="GO" id="GO:0003700">
    <property type="term" value="F:DNA-binding transcription factor activity"/>
    <property type="evidence" value="ECO:0007669"/>
    <property type="project" value="InterPro"/>
</dbReference>
<evidence type="ECO:0000256" key="3">
    <source>
        <dbReference type="ARBA" id="ARBA00023163"/>
    </source>
</evidence>
<evidence type="ECO:0000259" key="4">
    <source>
        <dbReference type="PROSITE" id="PS01124"/>
    </source>
</evidence>
<dbReference type="PANTHER" id="PTHR31862:SF1">
    <property type="entry name" value="UPF0261 DOMAIN PROTEIN (AFU_ORTHOLOGUE AFUA_1G10120)"/>
    <property type="match status" value="1"/>
</dbReference>
<proteinExistence type="predicted"/>
<evidence type="ECO:0000313" key="6">
    <source>
        <dbReference type="Proteomes" id="UP000214880"/>
    </source>
</evidence>
<keyword evidence="1" id="KW-0805">Transcription regulation</keyword>
<gene>
    <name evidence="5" type="ORF">SAMN04488502_11219</name>
</gene>
<dbReference type="InterPro" id="IPR020449">
    <property type="entry name" value="Tscrpt_reg_AraC-type_HTH"/>
</dbReference>
<dbReference type="PRINTS" id="PR00032">
    <property type="entry name" value="HTHARAC"/>
</dbReference>
<keyword evidence="3" id="KW-0804">Transcription</keyword>
<dbReference type="EMBL" id="FNHB01000012">
    <property type="protein sequence ID" value="SDN10828.1"/>
    <property type="molecule type" value="Genomic_DNA"/>
</dbReference>
<dbReference type="InterPro" id="IPR015813">
    <property type="entry name" value="Pyrv/PenolPyrv_kinase-like_dom"/>
</dbReference>
<dbReference type="InterPro" id="IPR051353">
    <property type="entry name" value="Tobamovirus_resist_UPF0261"/>
</dbReference>
<feature type="domain" description="HTH araC/xylS-type" evidence="4">
    <location>
        <begin position="297"/>
        <end position="395"/>
    </location>
</feature>
<sequence length="401" mass="44113">MAVAREQILSKLRTQIRITGHIIGVAVGAGITAKYALKGGADLLLALNSGRFRQMGQSSLAGWLPFANGNELVLEFGAREIIPVARQIPVIFGLNATDPTIDLSQYIDLISKQGFSGINNFPTIGMIDGQFREALEENGISFAREIEAVRIAHSRNLFTLAFVFNASQARQMLGAGADLICAHLGLTKGGCIGAKKALSLQSAKLIADEIFAACDEFNTNPIKMIYGGPIKTPADLSFMYNNTTTMGYIGGSSFERIPSEEAITDITRAFKQTGDIVQDELLIKMIEGVKKHYDYVAFVKEYVAVNYRKEVLFSDLANVAHISRSHLSALFKKEVGCTFPAYLVQFRICKAKEMMKFNNIKLNEIAGMTGFNDYAHFSKTFKRLTGLSPVRYRRGLQAAKH</sequence>
<name>A0A1G9YNS6_9FIRM</name>
<dbReference type="Pfam" id="PF09370">
    <property type="entry name" value="PEP_hydrolase"/>
    <property type="match status" value="1"/>
</dbReference>
<dbReference type="PANTHER" id="PTHR31862">
    <property type="entry name" value="UPF0261 DOMAIN PROTEIN (AFU_ORTHOLOGUE AFUA_1G10120)"/>
    <property type="match status" value="1"/>
</dbReference>
<dbReference type="SMART" id="SM00342">
    <property type="entry name" value="HTH_ARAC"/>
    <property type="match status" value="1"/>
</dbReference>